<keyword evidence="3" id="KW-0732">Signal</keyword>
<dbReference type="GO" id="GO:0015768">
    <property type="term" value="P:maltose transport"/>
    <property type="evidence" value="ECO:0007669"/>
    <property type="project" value="TreeGrafter"/>
</dbReference>
<dbReference type="GO" id="GO:0042956">
    <property type="term" value="P:maltodextrin transmembrane transport"/>
    <property type="evidence" value="ECO:0007669"/>
    <property type="project" value="TreeGrafter"/>
</dbReference>
<dbReference type="KEGG" id="hlt:I7X12_12655"/>
<dbReference type="GeneID" id="60589358"/>
<evidence type="ECO:0000256" key="2">
    <source>
        <dbReference type="ARBA" id="ARBA00022448"/>
    </source>
</evidence>
<evidence type="ECO:0000313" key="5">
    <source>
        <dbReference type="EMBL" id="QPV61607.1"/>
    </source>
</evidence>
<comment type="similarity">
    <text evidence="1">Belongs to the bacterial solute-binding protein 1 family.</text>
</comment>
<feature type="compositionally biased region" description="Gly residues" evidence="4">
    <location>
        <begin position="46"/>
        <end position="60"/>
    </location>
</feature>
<feature type="compositionally biased region" description="Acidic residues" evidence="4">
    <location>
        <begin position="31"/>
        <end position="45"/>
    </location>
</feature>
<keyword evidence="2" id="KW-0813">Transport</keyword>
<keyword evidence="6" id="KW-1185">Reference proteome</keyword>
<evidence type="ECO:0000256" key="3">
    <source>
        <dbReference type="ARBA" id="ARBA00022729"/>
    </source>
</evidence>
<accession>A0A7T3FVS8</accession>
<organism evidence="5 6">
    <name type="scientific">Halosimplex litoreum</name>
    <dbReference type="NCBI Taxonomy" id="1198301"/>
    <lineage>
        <taxon>Archaea</taxon>
        <taxon>Methanobacteriati</taxon>
        <taxon>Methanobacteriota</taxon>
        <taxon>Stenosarchaea group</taxon>
        <taxon>Halobacteria</taxon>
        <taxon>Halobacteriales</taxon>
        <taxon>Haloarculaceae</taxon>
        <taxon>Halosimplex</taxon>
    </lineage>
</organism>
<reference evidence="5 6" key="1">
    <citation type="submission" date="2020-12" db="EMBL/GenBank/DDBJ databases">
        <title>Halosimplex halophilum sp. nov. and Halosimplex salinum sp. nov., two new members of the genus Halosimplex.</title>
        <authorList>
            <person name="Cui H.L."/>
        </authorList>
    </citation>
    <scope>NUCLEOTIDE SEQUENCE [LARGE SCALE GENOMIC DNA]</scope>
    <source>
        <strain evidence="5 6">YGH94</strain>
    </source>
</reference>
<dbReference type="GO" id="GO:0055052">
    <property type="term" value="C:ATP-binding cassette (ABC) transporter complex, substrate-binding subunit-containing"/>
    <property type="evidence" value="ECO:0007669"/>
    <property type="project" value="TreeGrafter"/>
</dbReference>
<evidence type="ECO:0000313" key="6">
    <source>
        <dbReference type="Proteomes" id="UP000595001"/>
    </source>
</evidence>
<dbReference type="Proteomes" id="UP000595001">
    <property type="component" value="Chromosome"/>
</dbReference>
<dbReference type="PROSITE" id="PS51257">
    <property type="entry name" value="PROKAR_LIPOPROTEIN"/>
    <property type="match status" value="1"/>
</dbReference>
<feature type="region of interest" description="Disordered" evidence="4">
    <location>
        <begin position="19"/>
        <end position="63"/>
    </location>
</feature>
<dbReference type="OrthoDB" id="30637at2157"/>
<dbReference type="InterPro" id="IPR006059">
    <property type="entry name" value="SBP"/>
</dbReference>
<dbReference type="AlphaFoldDB" id="A0A7T3FVS8"/>
<name>A0A7T3FVS8_9EURY</name>
<feature type="compositionally biased region" description="Low complexity" evidence="4">
    <location>
        <begin position="19"/>
        <end position="30"/>
    </location>
</feature>
<dbReference type="PANTHER" id="PTHR30061">
    <property type="entry name" value="MALTOSE-BINDING PERIPLASMIC PROTEIN"/>
    <property type="match status" value="1"/>
</dbReference>
<proteinExistence type="inferred from homology"/>
<evidence type="ECO:0000256" key="1">
    <source>
        <dbReference type="ARBA" id="ARBA00008520"/>
    </source>
</evidence>
<dbReference type="SUPFAM" id="SSF53850">
    <property type="entry name" value="Periplasmic binding protein-like II"/>
    <property type="match status" value="1"/>
</dbReference>
<evidence type="ECO:0000256" key="4">
    <source>
        <dbReference type="SAM" id="MobiDB-lite"/>
    </source>
</evidence>
<dbReference type="EMBL" id="CP065856">
    <property type="protein sequence ID" value="QPV61607.1"/>
    <property type="molecule type" value="Genomic_DNA"/>
</dbReference>
<dbReference type="GO" id="GO:1901982">
    <property type="term" value="F:maltose binding"/>
    <property type="evidence" value="ECO:0007669"/>
    <property type="project" value="TreeGrafter"/>
</dbReference>
<gene>
    <name evidence="5" type="ORF">I7X12_12655</name>
</gene>
<dbReference type="Pfam" id="PF13416">
    <property type="entry name" value="SBP_bac_8"/>
    <property type="match status" value="1"/>
</dbReference>
<dbReference type="Gene3D" id="3.40.190.10">
    <property type="entry name" value="Periplasmic binding protein-like II"/>
    <property type="match status" value="2"/>
</dbReference>
<dbReference type="RefSeq" id="WP_198060437.1">
    <property type="nucleotide sequence ID" value="NZ_CP065856.1"/>
</dbReference>
<dbReference type="PANTHER" id="PTHR30061:SF50">
    <property type="entry name" value="MALTOSE_MALTODEXTRIN-BINDING PERIPLASMIC PROTEIN"/>
    <property type="match status" value="1"/>
</dbReference>
<dbReference type="CDD" id="cd14748">
    <property type="entry name" value="PBP2_UgpB"/>
    <property type="match status" value="1"/>
</dbReference>
<sequence length="453" mass="49463">MREIDRRRLLQAIGASGAIGLAGCSGNGDSTDSEDGGSDGSDGSDGDGGSMDGGDGGSGGQETAEITYRDRSGGSDPSIYADVFNESQEGIQVNPSMKPVEEKYRALIAQISAGNAPDVLGLDVVYLPRFVQLGALDEINDFYESRDYTDEIFQPLREDFIQWDGDYYAMPFWIDLSAYYYNKLHYEEAGLDPENPPETFQEFLDACEALQQAGYDTPLSNTLGFVGLESFFYLPHVWAGGGEFLNEDQTECLIDEQPAVDALEFFLELQENDYSTDQTSTESFTYGAFAAEETSMMYGGGTGVGAVKNQNEELFNNMGTAMFPKPEGGERSSFLGGDSISVSTQTSDAKREASLEFIDWVNSEEGMRVTVEDLGYLPARRSGFETEYVAERQDIFAAFEQAMEQGHAPPMHPNFLEMQGPLNNAISRVLLGEQDPQPALTQAANSINSVLQS</sequence>
<protein>
    <submittedName>
        <fullName evidence="5">ABC transporter substrate-binding protein</fullName>
    </submittedName>
</protein>